<evidence type="ECO:0000313" key="1">
    <source>
        <dbReference type="EMBL" id="DAA04213.1"/>
    </source>
</evidence>
<sequence>MAGGQGPSLLVAFRCTQFIQATLNADVSVATLQSAGAVPSGAICQDMPPTPCHHATPHHAIQ</sequence>
<accession>Q6IJK8</accession>
<dbReference type="AlphaFoldDB" id="Q6IJK8"/>
<name>Q6IJK8_DROME</name>
<gene>
    <name evidence="1" type="ORF">HDC14699</name>
</gene>
<reference evidence="1" key="1">
    <citation type="journal article" date="2003" name="Genome Biol.">
        <title>An integrated gene annotation and transcriptional profiling approach towards the full gene content of the Drosophila genome.</title>
        <authorList>
            <person name="Hild M."/>
            <person name="Beckmann B."/>
            <person name="Haas S.A."/>
            <person name="Koch B."/>
            <person name="Solovyev V."/>
            <person name="Busold C."/>
            <person name="Fellenberg K."/>
            <person name="Boutros M."/>
            <person name="Vingron M."/>
            <person name="Sauer F."/>
            <person name="Hoheisel J.D."/>
            <person name="Paro R."/>
        </authorList>
    </citation>
    <scope>NUCLEOTIDE SEQUENCE</scope>
</reference>
<protein>
    <submittedName>
        <fullName evidence="1">HDC14699</fullName>
    </submittedName>
</protein>
<organism evidence="1">
    <name type="scientific">Drosophila melanogaster</name>
    <name type="common">Fruit fly</name>
    <dbReference type="NCBI Taxonomy" id="7227"/>
    <lineage>
        <taxon>Eukaryota</taxon>
        <taxon>Metazoa</taxon>
        <taxon>Ecdysozoa</taxon>
        <taxon>Arthropoda</taxon>
        <taxon>Hexapoda</taxon>
        <taxon>Insecta</taxon>
        <taxon>Pterygota</taxon>
        <taxon>Neoptera</taxon>
        <taxon>Endopterygota</taxon>
        <taxon>Diptera</taxon>
        <taxon>Brachycera</taxon>
        <taxon>Muscomorpha</taxon>
        <taxon>Ephydroidea</taxon>
        <taxon>Drosophilidae</taxon>
        <taxon>Drosophila</taxon>
        <taxon>Sophophora</taxon>
    </lineage>
</organism>
<dbReference type="EMBL" id="BK002708">
    <property type="protein sequence ID" value="DAA04213.1"/>
    <property type="molecule type" value="Genomic_DNA"/>
</dbReference>
<proteinExistence type="predicted"/>